<proteinExistence type="predicted"/>
<name>A0A918FJE6_9DEIO</name>
<dbReference type="AlphaFoldDB" id="A0A918FJE6"/>
<protein>
    <submittedName>
        <fullName evidence="1">Uncharacterized protein</fullName>
    </submittedName>
</protein>
<accession>A0A918FJE6</accession>
<evidence type="ECO:0000313" key="2">
    <source>
        <dbReference type="Proteomes" id="UP000603865"/>
    </source>
</evidence>
<reference evidence="1" key="1">
    <citation type="journal article" date="2014" name="Int. J. Syst. Evol. Microbiol.">
        <title>Complete genome sequence of Corynebacterium casei LMG S-19264T (=DSM 44701T), isolated from a smear-ripened cheese.</title>
        <authorList>
            <consortium name="US DOE Joint Genome Institute (JGI-PGF)"/>
            <person name="Walter F."/>
            <person name="Albersmeier A."/>
            <person name="Kalinowski J."/>
            <person name="Ruckert C."/>
        </authorList>
    </citation>
    <scope>NUCLEOTIDE SEQUENCE</scope>
    <source>
        <strain evidence="1">JCM 31311</strain>
    </source>
</reference>
<dbReference type="EMBL" id="BMQL01000136">
    <property type="protein sequence ID" value="GGR41951.1"/>
    <property type="molecule type" value="Genomic_DNA"/>
</dbReference>
<organism evidence="1 2">
    <name type="scientific">Deinococcus ruber</name>
    <dbReference type="NCBI Taxonomy" id="1848197"/>
    <lineage>
        <taxon>Bacteria</taxon>
        <taxon>Thermotogati</taxon>
        <taxon>Deinococcota</taxon>
        <taxon>Deinococci</taxon>
        <taxon>Deinococcales</taxon>
        <taxon>Deinococcaceae</taxon>
        <taxon>Deinococcus</taxon>
    </lineage>
</organism>
<dbReference type="RefSeq" id="WP_189093923.1">
    <property type="nucleotide sequence ID" value="NZ_BMQL01000136.1"/>
</dbReference>
<comment type="caution">
    <text evidence="1">The sequence shown here is derived from an EMBL/GenBank/DDBJ whole genome shotgun (WGS) entry which is preliminary data.</text>
</comment>
<reference evidence="1" key="2">
    <citation type="submission" date="2020-09" db="EMBL/GenBank/DDBJ databases">
        <authorList>
            <person name="Sun Q."/>
            <person name="Ohkuma M."/>
        </authorList>
    </citation>
    <scope>NUCLEOTIDE SEQUENCE</scope>
    <source>
        <strain evidence="1">JCM 31311</strain>
    </source>
</reference>
<dbReference type="Proteomes" id="UP000603865">
    <property type="component" value="Unassembled WGS sequence"/>
</dbReference>
<sequence length="190" mass="20757">MTDVSPSTTAAPHPLTPQERAERLGLWSGLEPALCLDLPAQMEARIARKRPQLVRLIPEIGNVTLTVHAATLQSGAQLATDVQTLQLPGYRLEPYVTHDTPLERACRQIDQLLETLEETFGTPERARAWLTTPSEDFHLANAHAATPLAQVQLGHPRSLTAYLLALGEEASFTEEASAGQRRVPNSEPST</sequence>
<evidence type="ECO:0000313" key="1">
    <source>
        <dbReference type="EMBL" id="GGR41951.1"/>
    </source>
</evidence>
<gene>
    <name evidence="1" type="ORF">GCM10008957_56980</name>
</gene>
<keyword evidence="2" id="KW-1185">Reference proteome</keyword>